<dbReference type="EC" id="3.5.1.18" evidence="5"/>
<dbReference type="GO" id="GO:0046872">
    <property type="term" value="F:metal ion binding"/>
    <property type="evidence" value="ECO:0007669"/>
    <property type="project" value="UniProtKB-KW"/>
</dbReference>
<dbReference type="RefSeq" id="WP_161002791.1">
    <property type="nucleotide sequence ID" value="NZ_WEZQ01000001.1"/>
</dbReference>
<evidence type="ECO:0000313" key="17">
    <source>
        <dbReference type="Proteomes" id="UP000449209"/>
    </source>
</evidence>
<dbReference type="Proteomes" id="UP000449209">
    <property type="component" value="Unassembled WGS sequence"/>
</dbReference>
<dbReference type="Gene3D" id="3.40.630.10">
    <property type="entry name" value="Zn peptidases"/>
    <property type="match status" value="2"/>
</dbReference>
<dbReference type="InterPro" id="IPR001261">
    <property type="entry name" value="ArgE/DapE_CS"/>
</dbReference>
<comment type="cofactor">
    <cofactor evidence="1">
        <name>Co(2+)</name>
        <dbReference type="ChEBI" id="CHEBI:48828"/>
    </cofactor>
</comment>
<dbReference type="InterPro" id="IPR050072">
    <property type="entry name" value="Peptidase_M20A"/>
</dbReference>
<dbReference type="AlphaFoldDB" id="A0A6N9HZ98"/>
<dbReference type="NCBIfam" id="TIGR01910">
    <property type="entry name" value="DapE-ArgE"/>
    <property type="match status" value="1"/>
</dbReference>
<accession>A0A6N9HZ98</accession>
<evidence type="ECO:0000256" key="5">
    <source>
        <dbReference type="ARBA" id="ARBA00011921"/>
    </source>
</evidence>
<dbReference type="EMBL" id="WEZQ01000001">
    <property type="protein sequence ID" value="MYV16192.1"/>
    <property type="molecule type" value="Genomic_DNA"/>
</dbReference>
<name>A0A6N9HZ98_9LACO</name>
<evidence type="ECO:0000256" key="14">
    <source>
        <dbReference type="ARBA" id="ARBA00051301"/>
    </source>
</evidence>
<evidence type="ECO:0000256" key="13">
    <source>
        <dbReference type="ARBA" id="ARBA00023285"/>
    </source>
</evidence>
<evidence type="ECO:0000256" key="6">
    <source>
        <dbReference type="ARBA" id="ARBA00016853"/>
    </source>
</evidence>
<gene>
    <name evidence="16" type="ORF">GB993_01440</name>
</gene>
<dbReference type="NCBIfam" id="NF006365">
    <property type="entry name" value="PRK08588.1"/>
    <property type="match status" value="1"/>
</dbReference>
<keyword evidence="10" id="KW-0862">Zinc</keyword>
<dbReference type="OrthoDB" id="9792335at2"/>
<reference evidence="16 17" key="1">
    <citation type="journal article" date="2019" name="Appl. Environ. Microbiol.">
        <title>Genetic determinants of hydroxycinnamic acid metabolism in heterofermentative lactobacilli.</title>
        <authorList>
            <person name="Gaur G."/>
            <person name="Oh J.H."/>
            <person name="Filannino P."/>
            <person name="Gobbetti M."/>
            <person name="van Pijkeren J.P."/>
            <person name="Ganzle M.G."/>
        </authorList>
    </citation>
    <scope>NUCLEOTIDE SEQUENCE [LARGE SCALE GENOMIC DNA]</scope>
    <source>
        <strain evidence="16 17">C5</strain>
    </source>
</reference>
<sequence length="383" mass="41612">MKQGEQLQLLSDLIGVPSVNGREREVALILQSFLKGHGITAHLIDYGNDRSNLIASYGDKNTPVLGFSGHMDVVTANEKEWQSSPFALTAVGDYLVGRGTADQKAGVAAQAIALAELADAHTKLNGQVRLLFTVGEEVGEYGAQQLTELGYADDLSGLVISEPSSQDVWYANQGSIDYTVVSTGKTSHSSMPDLGVNALDNLVTFYNALQQALQSHQEESPILGKFHNSVTTFHAGDQVNTIPNHAELQGNARTIPEFDNAAFIDLLTNVVNRLNEAPLMNLALTINFNKIPVVSDKNSLLVHQTVDIAQEITEKAPQVIGMVGTTDSSEFVKAKTHFPIIVYGPGITQQAHQPNEYVSKRAYLQSIDVYRELAKHFLNKADD</sequence>
<evidence type="ECO:0000256" key="12">
    <source>
        <dbReference type="ARBA" id="ARBA00023154"/>
    </source>
</evidence>
<protein>
    <recommendedName>
        <fullName evidence="6">Probable succinyl-diaminopimelate desuccinylase</fullName>
        <ecNumber evidence="5">3.5.1.18</ecNumber>
    </recommendedName>
</protein>
<evidence type="ECO:0000256" key="11">
    <source>
        <dbReference type="ARBA" id="ARBA00022915"/>
    </source>
</evidence>
<evidence type="ECO:0000313" key="16">
    <source>
        <dbReference type="EMBL" id="MYV16192.1"/>
    </source>
</evidence>
<dbReference type="SUPFAM" id="SSF55031">
    <property type="entry name" value="Bacterial exopeptidase dimerisation domain"/>
    <property type="match status" value="1"/>
</dbReference>
<keyword evidence="7" id="KW-0028">Amino-acid biosynthesis</keyword>
<evidence type="ECO:0000256" key="8">
    <source>
        <dbReference type="ARBA" id="ARBA00022723"/>
    </source>
</evidence>
<dbReference type="CDD" id="cd08659">
    <property type="entry name" value="M20_ArgE_DapE-like"/>
    <property type="match status" value="1"/>
</dbReference>
<comment type="catalytic activity">
    <reaction evidence="14">
        <text>N-succinyl-(2S,6S)-2,6-diaminopimelate + H2O = (2S,6S)-2,6-diaminopimelate + succinate</text>
        <dbReference type="Rhea" id="RHEA:22608"/>
        <dbReference type="ChEBI" id="CHEBI:15377"/>
        <dbReference type="ChEBI" id="CHEBI:30031"/>
        <dbReference type="ChEBI" id="CHEBI:57609"/>
        <dbReference type="ChEBI" id="CHEBI:58087"/>
        <dbReference type="EC" id="3.5.1.18"/>
    </reaction>
</comment>
<evidence type="ECO:0000256" key="9">
    <source>
        <dbReference type="ARBA" id="ARBA00022801"/>
    </source>
</evidence>
<evidence type="ECO:0000256" key="10">
    <source>
        <dbReference type="ARBA" id="ARBA00022833"/>
    </source>
</evidence>
<dbReference type="InterPro" id="IPR010182">
    <property type="entry name" value="ArgE/DapE"/>
</dbReference>
<evidence type="ECO:0000256" key="1">
    <source>
        <dbReference type="ARBA" id="ARBA00001941"/>
    </source>
</evidence>
<proteinExistence type="inferred from homology"/>
<dbReference type="InterPro" id="IPR002933">
    <property type="entry name" value="Peptidase_M20"/>
</dbReference>
<dbReference type="PROSITE" id="PS00758">
    <property type="entry name" value="ARGE_DAPE_CPG2_1"/>
    <property type="match status" value="1"/>
</dbReference>
<comment type="pathway">
    <text evidence="3">Amino-acid biosynthesis; L-lysine biosynthesis via DAP pathway; LL-2,6-diaminopimelate from (S)-tetrahydrodipicolinate (succinylase route): step 3/3.</text>
</comment>
<dbReference type="InterPro" id="IPR011650">
    <property type="entry name" value="Peptidase_M20_dimer"/>
</dbReference>
<dbReference type="InterPro" id="IPR036264">
    <property type="entry name" value="Bact_exopeptidase_dim_dom"/>
</dbReference>
<keyword evidence="12" id="KW-0457">Lysine biosynthesis</keyword>
<dbReference type="Pfam" id="PF01546">
    <property type="entry name" value="Peptidase_M20"/>
    <property type="match status" value="1"/>
</dbReference>
<dbReference type="PANTHER" id="PTHR43808:SF8">
    <property type="entry name" value="PEPTIDASE M20 DIMERISATION DOMAIN-CONTAINING PROTEIN"/>
    <property type="match status" value="1"/>
</dbReference>
<evidence type="ECO:0000259" key="15">
    <source>
        <dbReference type="Pfam" id="PF07687"/>
    </source>
</evidence>
<evidence type="ECO:0000256" key="2">
    <source>
        <dbReference type="ARBA" id="ARBA00001947"/>
    </source>
</evidence>
<dbReference type="GO" id="GO:0009014">
    <property type="term" value="F:succinyl-diaminopimelate desuccinylase activity"/>
    <property type="evidence" value="ECO:0007669"/>
    <property type="project" value="UniProtKB-EC"/>
</dbReference>
<comment type="caution">
    <text evidence="16">The sequence shown here is derived from an EMBL/GenBank/DDBJ whole genome shotgun (WGS) entry which is preliminary data.</text>
</comment>
<evidence type="ECO:0000256" key="3">
    <source>
        <dbReference type="ARBA" id="ARBA00005130"/>
    </source>
</evidence>
<dbReference type="UniPathway" id="UPA00034">
    <property type="reaction ID" value="UER00021"/>
</dbReference>
<comment type="similarity">
    <text evidence="4">Belongs to the peptidase M20A family.</text>
</comment>
<dbReference type="GO" id="GO:0019877">
    <property type="term" value="P:diaminopimelate biosynthetic process"/>
    <property type="evidence" value="ECO:0007669"/>
    <property type="project" value="UniProtKB-KW"/>
</dbReference>
<comment type="cofactor">
    <cofactor evidence="2">
        <name>Zn(2+)</name>
        <dbReference type="ChEBI" id="CHEBI:29105"/>
    </cofactor>
</comment>
<dbReference type="SUPFAM" id="SSF53187">
    <property type="entry name" value="Zn-dependent exopeptidases"/>
    <property type="match status" value="1"/>
</dbReference>
<evidence type="ECO:0000256" key="7">
    <source>
        <dbReference type="ARBA" id="ARBA00022605"/>
    </source>
</evidence>
<keyword evidence="8" id="KW-0479">Metal-binding</keyword>
<keyword evidence="11" id="KW-0220">Diaminopimelate biosynthesis</keyword>
<keyword evidence="13" id="KW-0170">Cobalt</keyword>
<dbReference type="PANTHER" id="PTHR43808">
    <property type="entry name" value="ACETYLORNITHINE DEACETYLASE"/>
    <property type="match status" value="1"/>
</dbReference>
<organism evidence="16 17">
    <name type="scientific">Furfurilactobacillus milii</name>
    <dbReference type="NCBI Taxonomy" id="2888272"/>
    <lineage>
        <taxon>Bacteria</taxon>
        <taxon>Bacillati</taxon>
        <taxon>Bacillota</taxon>
        <taxon>Bacilli</taxon>
        <taxon>Lactobacillales</taxon>
        <taxon>Lactobacillaceae</taxon>
        <taxon>Furfurilactobacillus</taxon>
    </lineage>
</organism>
<dbReference type="GO" id="GO:0009089">
    <property type="term" value="P:lysine biosynthetic process via diaminopimelate"/>
    <property type="evidence" value="ECO:0007669"/>
    <property type="project" value="UniProtKB-UniPathway"/>
</dbReference>
<dbReference type="Gene3D" id="3.30.70.360">
    <property type="match status" value="1"/>
</dbReference>
<keyword evidence="9" id="KW-0378">Hydrolase</keyword>
<feature type="domain" description="Peptidase M20 dimerisation" evidence="15">
    <location>
        <begin position="170"/>
        <end position="275"/>
    </location>
</feature>
<evidence type="ECO:0000256" key="4">
    <source>
        <dbReference type="ARBA" id="ARBA00006247"/>
    </source>
</evidence>
<dbReference type="Pfam" id="PF07687">
    <property type="entry name" value="M20_dimer"/>
    <property type="match status" value="1"/>
</dbReference>